<dbReference type="InterPro" id="IPR023393">
    <property type="entry name" value="START-like_dom_sf"/>
</dbReference>
<dbReference type="AlphaFoldDB" id="A0A7X5XA51"/>
<organism evidence="2 3">
    <name type="scientific">Streptomyces malaysiensis</name>
    <dbReference type="NCBI Taxonomy" id="92644"/>
    <lineage>
        <taxon>Bacteria</taxon>
        <taxon>Bacillati</taxon>
        <taxon>Actinomycetota</taxon>
        <taxon>Actinomycetes</taxon>
        <taxon>Kitasatosporales</taxon>
        <taxon>Streptomycetaceae</taxon>
        <taxon>Streptomyces</taxon>
        <taxon>Streptomyces violaceusniger group</taxon>
    </lineage>
</organism>
<sequence length="450" mass="49218">MKWVSYRSFDGSERCGLVEDGRILGHAAGVTLLDLLRSGEGLEAAGALLRSNPADVVDLAWADVLAPIPVPPSVRDFAAFERHVTNASRVATGDPAVSPIWYEEPVFHFSNPAAIRGPRDDVEVPSGTKEWDFEVEVAAVIADDCSDLDPETAEEHIAGYLVYCDWSARDISSREMGFVFGPSKSKDTATSLGPYLVTPDELEPYRSGKGYELAMTGSVNDERYGGGSWDEIHWSFAEMLAHASRDTTLRAGDIIASGPVGTGCIHELSEHRPYLRPGDTVRIEVDRLGAVQARVTDKAEKFVPELTISRSIDIAAPPSAVFDVITDPRRHTDFDGSGTVGTTTAGPDRLSLGAEFSVSMVLFDVPYEVTNTVLEYEEDRRIAWAHPGQHRWRYQLDPIEGGTRVTETCDFTTSPRGELVAASGWGRRDTEGIEKTLPRLKALVEKSHRG</sequence>
<evidence type="ECO:0000259" key="1">
    <source>
        <dbReference type="Pfam" id="PF01557"/>
    </source>
</evidence>
<accession>A0A7X5XA51</accession>
<proteinExistence type="predicted"/>
<name>A0A7X5XA51_STRMQ</name>
<dbReference type="EMBL" id="JAALLH010000001">
    <property type="protein sequence ID" value="NIY69302.1"/>
    <property type="molecule type" value="Genomic_DNA"/>
</dbReference>
<comment type="caution">
    <text evidence="2">The sequence shown here is derived from an EMBL/GenBank/DDBJ whole genome shotgun (WGS) entry which is preliminary data.</text>
</comment>
<dbReference type="Pfam" id="PF01557">
    <property type="entry name" value="FAA_hydrolase"/>
    <property type="match status" value="1"/>
</dbReference>
<dbReference type="PANTHER" id="PTHR43211:SF1">
    <property type="entry name" value="BLL6422 PROTEIN"/>
    <property type="match status" value="1"/>
</dbReference>
<dbReference type="Gene3D" id="3.90.850.10">
    <property type="entry name" value="Fumarylacetoacetase-like, C-terminal domain"/>
    <property type="match status" value="1"/>
</dbReference>
<dbReference type="GO" id="GO:0003824">
    <property type="term" value="F:catalytic activity"/>
    <property type="evidence" value="ECO:0007669"/>
    <property type="project" value="InterPro"/>
</dbReference>
<reference evidence="2 3" key="1">
    <citation type="submission" date="2020-02" db="EMBL/GenBank/DDBJ databases">
        <title>Streptomyces malaysiensis DSM14702 (JHCC583434, PFL_A843) Genome sequencing and assembly.</title>
        <authorList>
            <person name="Samborskyy M."/>
        </authorList>
    </citation>
    <scope>NUCLEOTIDE SEQUENCE [LARGE SCALE GENOMIC DNA]</scope>
    <source>
        <strain evidence="2 3">DSM 14702</strain>
    </source>
</reference>
<dbReference type="SUPFAM" id="SSF55961">
    <property type="entry name" value="Bet v1-like"/>
    <property type="match status" value="1"/>
</dbReference>
<dbReference type="Pfam" id="PF10604">
    <property type="entry name" value="Polyketide_cyc2"/>
    <property type="match status" value="1"/>
</dbReference>
<gene>
    <name evidence="2" type="ORF">SMALB_7415</name>
</gene>
<dbReference type="InterPro" id="IPR019587">
    <property type="entry name" value="Polyketide_cyclase/dehydratase"/>
</dbReference>
<dbReference type="InterPro" id="IPR011234">
    <property type="entry name" value="Fumarylacetoacetase-like_C"/>
</dbReference>
<dbReference type="Proteomes" id="UP000536624">
    <property type="component" value="Unassembled WGS sequence"/>
</dbReference>
<protein>
    <recommendedName>
        <fullName evidence="1">Fumarylacetoacetase-like C-terminal domain-containing protein</fullName>
    </recommendedName>
</protein>
<dbReference type="RefSeq" id="WP_208973251.1">
    <property type="nucleotide sequence ID" value="NZ_JAALLH010000001.1"/>
</dbReference>
<evidence type="ECO:0000313" key="2">
    <source>
        <dbReference type="EMBL" id="NIY69302.1"/>
    </source>
</evidence>
<dbReference type="InterPro" id="IPR036663">
    <property type="entry name" value="Fumarylacetoacetase_C_sf"/>
</dbReference>
<dbReference type="PANTHER" id="PTHR43211">
    <property type="entry name" value="FUMARYLACETOACETATE HYDROLASE"/>
    <property type="match status" value="1"/>
</dbReference>
<feature type="domain" description="Fumarylacetoacetase-like C-terminal" evidence="1">
    <location>
        <begin position="74"/>
        <end position="295"/>
    </location>
</feature>
<dbReference type="SUPFAM" id="SSF56529">
    <property type="entry name" value="FAH"/>
    <property type="match status" value="1"/>
</dbReference>
<evidence type="ECO:0000313" key="3">
    <source>
        <dbReference type="Proteomes" id="UP000536624"/>
    </source>
</evidence>
<dbReference type="Gene3D" id="3.30.530.20">
    <property type="match status" value="1"/>
</dbReference>